<evidence type="ECO:0000256" key="1">
    <source>
        <dbReference type="ARBA" id="ARBA00001971"/>
    </source>
</evidence>
<dbReference type="OMA" id="AWITNTW"/>
<keyword evidence="4" id="KW-0812">Transmembrane</keyword>
<accession>A0A068TY49</accession>
<dbReference type="GO" id="GO:0016705">
    <property type="term" value="F:oxidoreductase activity, acting on paired donors, with incorporation or reduction of molecular oxygen"/>
    <property type="evidence" value="ECO:0007669"/>
    <property type="project" value="InterPro"/>
</dbReference>
<keyword evidence="9 12" id="KW-0503">Monooxygenase</keyword>
<protein>
    <recommendedName>
        <fullName evidence="15">Cytochrome P450</fullName>
    </recommendedName>
</protein>
<evidence type="ECO:0000256" key="2">
    <source>
        <dbReference type="ARBA" id="ARBA00004167"/>
    </source>
</evidence>
<keyword evidence="7 12" id="KW-0560">Oxidoreductase</keyword>
<evidence type="ECO:0000256" key="10">
    <source>
        <dbReference type="ARBA" id="ARBA00023136"/>
    </source>
</evidence>
<dbReference type="Pfam" id="PF00067">
    <property type="entry name" value="p450"/>
    <property type="match status" value="1"/>
</dbReference>
<proteinExistence type="inferred from homology"/>
<dbReference type="PANTHER" id="PTHR47947">
    <property type="entry name" value="CYTOCHROME P450 82C3-RELATED"/>
    <property type="match status" value="1"/>
</dbReference>
<dbReference type="PhylomeDB" id="A0A068TY49"/>
<dbReference type="GO" id="GO:0004497">
    <property type="term" value="F:monooxygenase activity"/>
    <property type="evidence" value="ECO:0007669"/>
    <property type="project" value="UniProtKB-KW"/>
</dbReference>
<keyword evidence="10" id="KW-0472">Membrane</keyword>
<evidence type="ECO:0000256" key="3">
    <source>
        <dbReference type="ARBA" id="ARBA00022617"/>
    </source>
</evidence>
<keyword evidence="8 11" id="KW-0408">Iron</keyword>
<keyword evidence="6" id="KW-1133">Transmembrane helix</keyword>
<name>A0A068TY49_COFCA</name>
<dbReference type="InterPro" id="IPR036396">
    <property type="entry name" value="Cyt_P450_sf"/>
</dbReference>
<comment type="similarity">
    <text evidence="12">Belongs to the cytochrome P450 family.</text>
</comment>
<gene>
    <name evidence="13" type="ORF">GSCOC_T00034285001</name>
</gene>
<evidence type="ECO:0000256" key="11">
    <source>
        <dbReference type="PIRSR" id="PIRSR602401-1"/>
    </source>
</evidence>
<dbReference type="Gramene" id="CDP00859">
    <property type="protein sequence ID" value="CDP00859"/>
    <property type="gene ID" value="GSCOC_T00034285001"/>
</dbReference>
<evidence type="ECO:0000313" key="14">
    <source>
        <dbReference type="Proteomes" id="UP000295252"/>
    </source>
</evidence>
<dbReference type="STRING" id="49390.A0A068TY49"/>
<evidence type="ECO:0008006" key="15">
    <source>
        <dbReference type="Google" id="ProtNLM"/>
    </source>
</evidence>
<evidence type="ECO:0000256" key="9">
    <source>
        <dbReference type="ARBA" id="ARBA00023033"/>
    </source>
</evidence>
<dbReference type="InParanoid" id="A0A068TY49"/>
<dbReference type="GO" id="GO:0016020">
    <property type="term" value="C:membrane"/>
    <property type="evidence" value="ECO:0007669"/>
    <property type="project" value="UniProtKB-SubCell"/>
</dbReference>
<comment type="subcellular location">
    <subcellularLocation>
        <location evidence="2">Membrane</location>
        <topology evidence="2">Single-pass membrane protein</topology>
    </subcellularLocation>
</comment>
<dbReference type="GO" id="GO:0005506">
    <property type="term" value="F:iron ion binding"/>
    <property type="evidence" value="ECO:0007669"/>
    <property type="project" value="InterPro"/>
</dbReference>
<reference evidence="14" key="1">
    <citation type="journal article" date="2014" name="Science">
        <title>The coffee genome provides insight into the convergent evolution of caffeine biosynthesis.</title>
        <authorList>
            <person name="Denoeud F."/>
            <person name="Carretero-Paulet L."/>
            <person name="Dereeper A."/>
            <person name="Droc G."/>
            <person name="Guyot R."/>
            <person name="Pietrella M."/>
            <person name="Zheng C."/>
            <person name="Alberti A."/>
            <person name="Anthony F."/>
            <person name="Aprea G."/>
            <person name="Aury J.M."/>
            <person name="Bento P."/>
            <person name="Bernard M."/>
            <person name="Bocs S."/>
            <person name="Campa C."/>
            <person name="Cenci A."/>
            <person name="Combes M.C."/>
            <person name="Crouzillat D."/>
            <person name="Da Silva C."/>
            <person name="Daddiego L."/>
            <person name="De Bellis F."/>
            <person name="Dussert S."/>
            <person name="Garsmeur O."/>
            <person name="Gayraud T."/>
            <person name="Guignon V."/>
            <person name="Jahn K."/>
            <person name="Jamilloux V."/>
            <person name="Joet T."/>
            <person name="Labadie K."/>
            <person name="Lan T."/>
            <person name="Leclercq J."/>
            <person name="Lepelley M."/>
            <person name="Leroy T."/>
            <person name="Li L.T."/>
            <person name="Librado P."/>
            <person name="Lopez L."/>
            <person name="Munoz A."/>
            <person name="Noel B."/>
            <person name="Pallavicini A."/>
            <person name="Perrotta G."/>
            <person name="Poncet V."/>
            <person name="Pot D."/>
            <person name="Priyono X."/>
            <person name="Rigoreau M."/>
            <person name="Rouard M."/>
            <person name="Rozas J."/>
            <person name="Tranchant-Dubreuil C."/>
            <person name="VanBuren R."/>
            <person name="Zhang Q."/>
            <person name="Andrade A.C."/>
            <person name="Argout X."/>
            <person name="Bertrand B."/>
            <person name="de Kochko A."/>
            <person name="Graziosi G."/>
            <person name="Henry R.J."/>
            <person name="Jayarama X."/>
            <person name="Ming R."/>
            <person name="Nagai C."/>
            <person name="Rounsley S."/>
            <person name="Sankoff D."/>
            <person name="Giuliano G."/>
            <person name="Albert V.A."/>
            <person name="Wincker P."/>
            <person name="Lashermes P."/>
        </authorList>
    </citation>
    <scope>NUCLEOTIDE SEQUENCE [LARGE SCALE GENOMIC DNA]</scope>
    <source>
        <strain evidence="14">cv. DH200-94</strain>
    </source>
</reference>
<organism evidence="13 14">
    <name type="scientific">Coffea canephora</name>
    <name type="common">Robusta coffee</name>
    <dbReference type="NCBI Taxonomy" id="49390"/>
    <lineage>
        <taxon>Eukaryota</taxon>
        <taxon>Viridiplantae</taxon>
        <taxon>Streptophyta</taxon>
        <taxon>Embryophyta</taxon>
        <taxon>Tracheophyta</taxon>
        <taxon>Spermatophyta</taxon>
        <taxon>Magnoliopsida</taxon>
        <taxon>eudicotyledons</taxon>
        <taxon>Gunneridae</taxon>
        <taxon>Pentapetalae</taxon>
        <taxon>asterids</taxon>
        <taxon>lamiids</taxon>
        <taxon>Gentianales</taxon>
        <taxon>Rubiaceae</taxon>
        <taxon>Ixoroideae</taxon>
        <taxon>Gardenieae complex</taxon>
        <taxon>Bertiereae - Coffeeae clade</taxon>
        <taxon>Coffeeae</taxon>
        <taxon>Coffea</taxon>
    </lineage>
</organism>
<dbReference type="InterPro" id="IPR017972">
    <property type="entry name" value="Cyt_P450_CS"/>
</dbReference>
<keyword evidence="5 11" id="KW-0479">Metal-binding</keyword>
<dbReference type="Gene3D" id="1.10.630.10">
    <property type="entry name" value="Cytochrome P450"/>
    <property type="match status" value="1"/>
</dbReference>
<dbReference type="InterPro" id="IPR050651">
    <property type="entry name" value="Plant_Cytochrome_P450_Monoox"/>
</dbReference>
<evidence type="ECO:0000256" key="7">
    <source>
        <dbReference type="ARBA" id="ARBA00023002"/>
    </source>
</evidence>
<keyword evidence="3 11" id="KW-0349">Heme</keyword>
<dbReference type="PRINTS" id="PR00385">
    <property type="entry name" value="P450"/>
</dbReference>
<dbReference type="InterPro" id="IPR002401">
    <property type="entry name" value="Cyt_P450_E_grp-I"/>
</dbReference>
<dbReference type="FunFam" id="1.10.630.10:FF:000026">
    <property type="entry name" value="Cytochrome P450 82C4"/>
    <property type="match status" value="1"/>
</dbReference>
<evidence type="ECO:0000256" key="12">
    <source>
        <dbReference type="RuleBase" id="RU000461"/>
    </source>
</evidence>
<dbReference type="AlphaFoldDB" id="A0A068TY49"/>
<dbReference type="EMBL" id="HG739090">
    <property type="protein sequence ID" value="CDP00859.1"/>
    <property type="molecule type" value="Genomic_DNA"/>
</dbReference>
<feature type="binding site" description="axial binding residue" evidence="11">
    <location>
        <position position="470"/>
    </location>
    <ligand>
        <name>heme</name>
        <dbReference type="ChEBI" id="CHEBI:30413"/>
    </ligand>
    <ligandPart>
        <name>Fe</name>
        <dbReference type="ChEBI" id="CHEBI:18248"/>
    </ligandPart>
</feature>
<dbReference type="Proteomes" id="UP000295252">
    <property type="component" value="Chromosome II"/>
</dbReference>
<dbReference type="PANTHER" id="PTHR47947:SF1">
    <property type="entry name" value="CYTOCHROME P450 82E3"/>
    <property type="match status" value="1"/>
</dbReference>
<dbReference type="SUPFAM" id="SSF48264">
    <property type="entry name" value="Cytochrome P450"/>
    <property type="match status" value="1"/>
</dbReference>
<evidence type="ECO:0000256" key="4">
    <source>
        <dbReference type="ARBA" id="ARBA00022692"/>
    </source>
</evidence>
<dbReference type="PRINTS" id="PR00463">
    <property type="entry name" value="EP450I"/>
</dbReference>
<dbReference type="GO" id="GO:0020037">
    <property type="term" value="F:heme binding"/>
    <property type="evidence" value="ECO:0007669"/>
    <property type="project" value="InterPro"/>
</dbReference>
<evidence type="ECO:0000313" key="13">
    <source>
        <dbReference type="EMBL" id="CDP00859.1"/>
    </source>
</evidence>
<sequence>MDLIQYLVAIPVVLALFLSYIQWKPRSQISDEKRKSPPEPEGAWPVIGHLLQMNPKIHVAETLAAMADKNGPVFSIRLGMLPVLVVNNWESVKECFTTNDKTFASRPPSSFAKYLCYDYAAFGIAPYGPYWRDVRKMVLRELLSTQRLEKLKQVRISEVQTSIKEIFLNISEVNKHGNEIKAPARVDLGDVFEKLTLNIVLRKIAGGRYTDSDVGKERDAEFRRVLKEFEAFARILVVSDIIPFRFLKWLDPQGNIKSMKRLAKELDKYMQIWVDEHKEGRMKNSGDGDDELDFIDVLLSTIKDESICGFSKEVVIKSTILVLIVAGTSTTSRALSWVISLLLNHRHVLQKAQEEIDSFVGKERWVEESDIKNLVYLQAIVKETMRLHPPAPVPMPRQADEDCNVAGYFIPKGTQLYVNVWKIQRDPRIWPEPEKFFPERFLSGDHAGAQLDFSSQNFELNPFGNGRRICPGMSFALQVMHLTLARLLQAFDISRVSDLPVDTAGYEGKAPPLEALMMPRLPNLDLYG</sequence>
<dbReference type="InterPro" id="IPR001128">
    <property type="entry name" value="Cyt_P450"/>
</dbReference>
<comment type="cofactor">
    <cofactor evidence="1 11">
        <name>heme</name>
        <dbReference type="ChEBI" id="CHEBI:30413"/>
    </cofactor>
</comment>
<dbReference type="PROSITE" id="PS00086">
    <property type="entry name" value="CYTOCHROME_P450"/>
    <property type="match status" value="1"/>
</dbReference>
<keyword evidence="14" id="KW-1185">Reference proteome</keyword>
<evidence type="ECO:0000256" key="5">
    <source>
        <dbReference type="ARBA" id="ARBA00022723"/>
    </source>
</evidence>
<evidence type="ECO:0000256" key="6">
    <source>
        <dbReference type="ARBA" id="ARBA00022989"/>
    </source>
</evidence>
<evidence type="ECO:0000256" key="8">
    <source>
        <dbReference type="ARBA" id="ARBA00023004"/>
    </source>
</evidence>